<proteinExistence type="predicted"/>
<sequence length="170" mass="18055">MLLMTARPPIKVLFLCTGNSARSVMAEALLNVLGEGRFQAFSAGSFPSGTVQPIAAELARAFGYTAPLRSKSWDEFAEPGAPAIDIVITVCDNAAGEVCPIWPGQPVTAHWGVPDPAGVQGPDAQRRGAFQSVWAMLCQRVEQLLALPLETLDRAALQQALRAIGRVESA</sequence>
<dbReference type="Proteomes" id="UP000004210">
    <property type="component" value="Unassembled WGS sequence"/>
</dbReference>
<dbReference type="InterPro" id="IPR023485">
    <property type="entry name" value="Ptyr_pPase"/>
</dbReference>
<dbReference type="Gene3D" id="3.40.50.2300">
    <property type="match status" value="1"/>
</dbReference>
<feature type="domain" description="Phosphotyrosine protein phosphatase I" evidence="2">
    <location>
        <begin position="10"/>
        <end position="147"/>
    </location>
</feature>
<evidence type="ECO:0000256" key="1">
    <source>
        <dbReference type="ARBA" id="ARBA00022849"/>
    </source>
</evidence>
<dbReference type="Pfam" id="PF01451">
    <property type="entry name" value="LMWPc"/>
    <property type="match status" value="1"/>
</dbReference>
<gene>
    <name evidence="3" type="ORF">UU9_16221</name>
</gene>
<name>I4VJE7_9GAMM</name>
<reference evidence="3 4" key="1">
    <citation type="journal article" date="2012" name="J. Bacteriol.">
        <title>Genome sequences for six rhodanobacter strains, isolated from soils and the terrestrial subsurface, with variable denitrification capabilities.</title>
        <authorList>
            <person name="Kostka J.E."/>
            <person name="Green S.J."/>
            <person name="Rishishwar L."/>
            <person name="Prakash O."/>
            <person name="Katz L.S."/>
            <person name="Marino-Ramirez L."/>
            <person name="Jordan I.K."/>
            <person name="Munk C."/>
            <person name="Ivanova N."/>
            <person name="Mikhailova N."/>
            <person name="Watson D.B."/>
            <person name="Brown S.D."/>
            <person name="Palumbo A.V."/>
            <person name="Brooks S.C."/>
        </authorList>
    </citation>
    <scope>NUCLEOTIDE SEQUENCE [LARGE SCALE GENOMIC DNA]</scope>
    <source>
        <strain evidence="4">Jip2T</strain>
    </source>
</reference>
<evidence type="ECO:0000259" key="2">
    <source>
        <dbReference type="SMART" id="SM00226"/>
    </source>
</evidence>
<evidence type="ECO:0000313" key="4">
    <source>
        <dbReference type="Proteomes" id="UP000004210"/>
    </source>
</evidence>
<evidence type="ECO:0000313" key="3">
    <source>
        <dbReference type="EMBL" id="EIL87338.1"/>
    </source>
</evidence>
<dbReference type="InterPro" id="IPR036196">
    <property type="entry name" value="Ptyr_pPase_sf"/>
</dbReference>
<protein>
    <submittedName>
        <fullName evidence="3">Arsenate reductase</fullName>
    </submittedName>
</protein>
<dbReference type="PATRIC" id="fig|1163408.3.peg.3285"/>
<dbReference type="PANTHER" id="PTHR43428:SF1">
    <property type="entry name" value="ARSENATE REDUCTASE"/>
    <property type="match status" value="1"/>
</dbReference>
<organism evidence="3 4">
    <name type="scientific">Rhodanobacter fulvus Jip2</name>
    <dbReference type="NCBI Taxonomy" id="1163408"/>
    <lineage>
        <taxon>Bacteria</taxon>
        <taxon>Pseudomonadati</taxon>
        <taxon>Pseudomonadota</taxon>
        <taxon>Gammaproteobacteria</taxon>
        <taxon>Lysobacterales</taxon>
        <taxon>Rhodanobacteraceae</taxon>
        <taxon>Rhodanobacter</taxon>
    </lineage>
</organism>
<dbReference type="GO" id="GO:0046685">
    <property type="term" value="P:response to arsenic-containing substance"/>
    <property type="evidence" value="ECO:0007669"/>
    <property type="project" value="UniProtKB-KW"/>
</dbReference>
<dbReference type="PANTHER" id="PTHR43428">
    <property type="entry name" value="ARSENATE REDUCTASE"/>
    <property type="match status" value="1"/>
</dbReference>
<dbReference type="eggNOG" id="COG0394">
    <property type="taxonomic scope" value="Bacteria"/>
</dbReference>
<dbReference type="AlphaFoldDB" id="I4VJE7"/>
<dbReference type="SUPFAM" id="SSF52788">
    <property type="entry name" value="Phosphotyrosine protein phosphatases I"/>
    <property type="match status" value="1"/>
</dbReference>
<comment type="caution">
    <text evidence="3">The sequence shown here is derived from an EMBL/GenBank/DDBJ whole genome shotgun (WGS) entry which is preliminary data.</text>
</comment>
<keyword evidence="4" id="KW-1185">Reference proteome</keyword>
<dbReference type="CDD" id="cd16345">
    <property type="entry name" value="LMWP_ArsC"/>
    <property type="match status" value="1"/>
</dbReference>
<accession>I4VJE7</accession>
<keyword evidence="1" id="KW-0059">Arsenical resistance</keyword>
<dbReference type="EMBL" id="AJXU01000080">
    <property type="protein sequence ID" value="EIL87338.1"/>
    <property type="molecule type" value="Genomic_DNA"/>
</dbReference>
<dbReference type="STRING" id="1163408.UU9_16221"/>
<dbReference type="SMART" id="SM00226">
    <property type="entry name" value="LMWPc"/>
    <property type="match status" value="1"/>
</dbReference>